<keyword evidence="2" id="KW-0732">Signal</keyword>
<dbReference type="InterPro" id="IPR032599">
    <property type="entry name" value="YcdB/YcdC_rep_domain"/>
</dbReference>
<accession>A0A1D7XJM6</accession>
<sequence>MKRNYFFTILLFFCLIFNIQSPVFADENYSKSLEHAITRAKEIINIPDTYTDFSHSNKTQNTSLGEVNIFELNWSEVQGKYGNISVSIDDKGNLYNFYKFSNKNISKTLASISKDSARQASKEFIEKALINDYNYLKEIDTYNSPSNNVYKFKYKYYFDDIPLEFSYVSISVDKYTGEVITFNTNNYNSQSTSYPNKDNIISKTEASKLYLNNIGLKLNYYSYYDYKNNKLNIFPAYCLNSNPNIAIEAHSGEKVSINKKDNHLINDYSRYADENLDFSKKLTKEEDDAINNVSGLISKDLAIKTVKKYSDLAAFDDKISTVHIKKNLVSNAYIWTINFENASAEIDAKSNKLLSFYNYSTKKDNSNTISQEDAQNIVNKFLNKVSPNKFKETKLENINTDNNDFFKFKFIRRVNGISFINNYITVSINKFNGKISEYNTQWYDNVKFPDINKVLSPNTIFNGINDKFGLEYALSSDNNITLIYNFMDLEKNYLINPFNGIRLKFTGEEYKKNELPKYSDINGHWCEKIIEKLLENGYYLKGDKFNPDDSITQINFLRYLYSQTYTYDDDDEFYNMLIEKGIINEEEQLPNSLLTNKDISKLVVKYLGYDKIAKNSYIFNNPFNDCIEDDIKGYAAICYSLGIMTGDENKNFNPNNNVTNADAAKIIYNLLTKGNNK</sequence>
<dbReference type="AlphaFoldDB" id="A0A1D7XJM6"/>
<evidence type="ECO:0000259" key="3">
    <source>
        <dbReference type="PROSITE" id="PS51272"/>
    </source>
</evidence>
<proteinExistence type="predicted"/>
<name>A0A1D7XJM6_9CLOT</name>
<evidence type="ECO:0000313" key="4">
    <source>
        <dbReference type="EMBL" id="AOR23535.1"/>
    </source>
</evidence>
<keyword evidence="1" id="KW-0677">Repeat</keyword>
<dbReference type="RefSeq" id="WP_069679686.1">
    <property type="nucleotide sequence ID" value="NZ_CP017253.2"/>
</dbReference>
<feature type="signal peptide" evidence="2">
    <location>
        <begin position="1"/>
        <end position="25"/>
    </location>
</feature>
<reference evidence="5" key="1">
    <citation type="submission" date="2016-09" db="EMBL/GenBank/DDBJ databases">
        <title>Genomics of Clostridium taeniosporum, an organism which forms endospores with ribbon-like appendages.</title>
        <authorList>
            <person name="Walker J.R."/>
        </authorList>
    </citation>
    <scope>NUCLEOTIDE SEQUENCE [LARGE SCALE GENOMIC DNA]</scope>
    <source>
        <strain evidence="5">1/k</strain>
    </source>
</reference>
<dbReference type="Proteomes" id="UP000094652">
    <property type="component" value="Chromosome"/>
</dbReference>
<keyword evidence="5" id="KW-1185">Reference proteome</keyword>
<evidence type="ECO:0000313" key="5">
    <source>
        <dbReference type="Proteomes" id="UP000094652"/>
    </source>
</evidence>
<organism evidence="4 5">
    <name type="scientific">Clostridium taeniosporum</name>
    <dbReference type="NCBI Taxonomy" id="394958"/>
    <lineage>
        <taxon>Bacteria</taxon>
        <taxon>Bacillati</taxon>
        <taxon>Bacillota</taxon>
        <taxon>Clostridia</taxon>
        <taxon>Eubacteriales</taxon>
        <taxon>Clostridiaceae</taxon>
        <taxon>Clostridium</taxon>
    </lineage>
</organism>
<protein>
    <submittedName>
        <fullName evidence="4">Peptidase M4</fullName>
    </submittedName>
</protein>
<evidence type="ECO:0000256" key="2">
    <source>
        <dbReference type="SAM" id="SignalP"/>
    </source>
</evidence>
<gene>
    <name evidence="4" type="ORF">BGI42_07220</name>
</gene>
<dbReference type="InterPro" id="IPR001119">
    <property type="entry name" value="SLH_dom"/>
</dbReference>
<feature type="chain" id="PRO_5009102009" evidence="2">
    <location>
        <begin position="26"/>
        <end position="677"/>
    </location>
</feature>
<dbReference type="Pfam" id="PF16244">
    <property type="entry name" value="DUF4901"/>
    <property type="match status" value="2"/>
</dbReference>
<dbReference type="PROSITE" id="PS51272">
    <property type="entry name" value="SLH"/>
    <property type="match status" value="1"/>
</dbReference>
<dbReference type="OrthoDB" id="2473368at2"/>
<evidence type="ECO:0000256" key="1">
    <source>
        <dbReference type="ARBA" id="ARBA00022737"/>
    </source>
</evidence>
<dbReference type="KEGG" id="ctae:BGI42_07220"/>
<dbReference type="Pfam" id="PF00395">
    <property type="entry name" value="SLH"/>
    <property type="match status" value="2"/>
</dbReference>
<dbReference type="EMBL" id="CP017253">
    <property type="protein sequence ID" value="AOR23535.1"/>
    <property type="molecule type" value="Genomic_DNA"/>
</dbReference>
<feature type="domain" description="SLH" evidence="3">
    <location>
        <begin position="618"/>
        <end position="677"/>
    </location>
</feature>
<dbReference type="STRING" id="394958.BGI42_07220"/>